<dbReference type="GO" id="GO:0016301">
    <property type="term" value="F:kinase activity"/>
    <property type="evidence" value="ECO:0007669"/>
    <property type="project" value="UniProtKB-KW"/>
</dbReference>
<comment type="subcellular location">
    <subcellularLocation>
        <location evidence="1">Cytoplasm</location>
    </subcellularLocation>
</comment>
<proteinExistence type="predicted"/>
<dbReference type="Pfam" id="PF03830">
    <property type="entry name" value="PTSIIB_sorb"/>
    <property type="match status" value="1"/>
</dbReference>
<dbReference type="GO" id="GO:0005737">
    <property type="term" value="C:cytoplasm"/>
    <property type="evidence" value="ECO:0007669"/>
    <property type="project" value="UniProtKB-SubCell"/>
</dbReference>
<keyword evidence="6" id="KW-0598">Phosphotransferase system</keyword>
<accession>A0A1T4XGM3</accession>
<feature type="domain" description="PTS EIIB type-4" evidence="8">
    <location>
        <begin position="1"/>
        <end position="158"/>
    </location>
</feature>
<name>A0A1T4XGM3_9FIRM</name>
<dbReference type="Proteomes" id="UP000190286">
    <property type="component" value="Unassembled WGS sequence"/>
</dbReference>
<dbReference type="InterPro" id="IPR004720">
    <property type="entry name" value="PTS_IIB_sorbose-sp"/>
</dbReference>
<organism evidence="9 10">
    <name type="scientific">Gemmiger formicilis</name>
    <dbReference type="NCBI Taxonomy" id="745368"/>
    <lineage>
        <taxon>Bacteria</taxon>
        <taxon>Bacillati</taxon>
        <taxon>Bacillota</taxon>
        <taxon>Clostridia</taxon>
        <taxon>Eubacteriales</taxon>
        <taxon>Gemmiger</taxon>
    </lineage>
</organism>
<evidence type="ECO:0000256" key="7">
    <source>
        <dbReference type="ARBA" id="ARBA00022777"/>
    </source>
</evidence>
<dbReference type="OrthoDB" id="9788818at2"/>
<keyword evidence="10" id="KW-1185">Reference proteome</keyword>
<evidence type="ECO:0000256" key="1">
    <source>
        <dbReference type="ARBA" id="ARBA00004496"/>
    </source>
</evidence>
<keyword evidence="4" id="KW-0762">Sugar transport</keyword>
<dbReference type="GO" id="GO:0009401">
    <property type="term" value="P:phosphoenolpyruvate-dependent sugar phosphotransferase system"/>
    <property type="evidence" value="ECO:0007669"/>
    <property type="project" value="UniProtKB-KW"/>
</dbReference>
<evidence type="ECO:0000313" key="9">
    <source>
        <dbReference type="EMBL" id="SKA88674.1"/>
    </source>
</evidence>
<protein>
    <submittedName>
        <fullName evidence="9">PTS system, galactosamine-specific IIB component</fullName>
    </submittedName>
</protein>
<dbReference type="AlphaFoldDB" id="A0A1T4XGM3"/>
<keyword evidence="2" id="KW-0813">Transport</keyword>
<dbReference type="RefSeq" id="WP_078784770.1">
    <property type="nucleotide sequence ID" value="NZ_CAKVSO010000058.1"/>
</dbReference>
<gene>
    <name evidence="9" type="ORF">SAMN02745178_01855</name>
</gene>
<evidence type="ECO:0000256" key="5">
    <source>
        <dbReference type="ARBA" id="ARBA00022679"/>
    </source>
</evidence>
<dbReference type="SUPFAM" id="SSF52728">
    <property type="entry name" value="PTS IIb component"/>
    <property type="match status" value="1"/>
</dbReference>
<dbReference type="EMBL" id="FUYF01000010">
    <property type="protein sequence ID" value="SKA88674.1"/>
    <property type="molecule type" value="Genomic_DNA"/>
</dbReference>
<evidence type="ECO:0000256" key="6">
    <source>
        <dbReference type="ARBA" id="ARBA00022683"/>
    </source>
</evidence>
<evidence type="ECO:0000259" key="8">
    <source>
        <dbReference type="PROSITE" id="PS51101"/>
    </source>
</evidence>
<dbReference type="STRING" id="745368.SAMN02745178_01855"/>
<keyword evidence="3" id="KW-0963">Cytoplasm</keyword>
<evidence type="ECO:0000256" key="2">
    <source>
        <dbReference type="ARBA" id="ARBA00022448"/>
    </source>
</evidence>
<dbReference type="GO" id="GO:0008982">
    <property type="term" value="F:protein-N(PI)-phosphohistidine-sugar phosphotransferase activity"/>
    <property type="evidence" value="ECO:0007669"/>
    <property type="project" value="InterPro"/>
</dbReference>
<dbReference type="NCBIfam" id="NF007288">
    <property type="entry name" value="PRK09756.1"/>
    <property type="match status" value="1"/>
</dbReference>
<reference evidence="9 10" key="1">
    <citation type="submission" date="2017-02" db="EMBL/GenBank/DDBJ databases">
        <authorList>
            <person name="Peterson S.W."/>
        </authorList>
    </citation>
    <scope>NUCLEOTIDE SEQUENCE [LARGE SCALE GENOMIC DNA]</scope>
    <source>
        <strain evidence="9 10">ATCC 27749</strain>
    </source>
</reference>
<dbReference type="PROSITE" id="PS51101">
    <property type="entry name" value="PTS_EIIB_TYPE_4"/>
    <property type="match status" value="1"/>
</dbReference>
<keyword evidence="7" id="KW-0418">Kinase</keyword>
<sequence>MPDILMTRIDNRLVHGQVGVAWTTALPGVNLIVVADDLAAADPLQQSLMTATAKSSGCGIRFFTLDKTIAVIHKASASQHIFLVVRNPQSARKLVEGGVPIDKLCIGNMHVGPGKEVTGDVHVYMDEKDKDDLRAIRAKGVDVYIQIAPGDHKLDFEK</sequence>
<evidence type="ECO:0000256" key="3">
    <source>
        <dbReference type="ARBA" id="ARBA00022490"/>
    </source>
</evidence>
<dbReference type="GeneID" id="93338312"/>
<evidence type="ECO:0000313" key="10">
    <source>
        <dbReference type="Proteomes" id="UP000190286"/>
    </source>
</evidence>
<keyword evidence="5" id="KW-0808">Transferase</keyword>
<evidence type="ECO:0000256" key="4">
    <source>
        <dbReference type="ARBA" id="ARBA00022597"/>
    </source>
</evidence>
<dbReference type="Gene3D" id="3.40.35.10">
    <property type="entry name" value="Phosphotransferase system, sorbose subfamily IIB component"/>
    <property type="match status" value="1"/>
</dbReference>
<dbReference type="InterPro" id="IPR036667">
    <property type="entry name" value="PTS_IIB_sorbose-sp_sf"/>
</dbReference>